<dbReference type="GO" id="GO:0005739">
    <property type="term" value="C:mitochondrion"/>
    <property type="evidence" value="ECO:0007669"/>
    <property type="project" value="TreeGrafter"/>
</dbReference>
<dbReference type="Gene3D" id="1.20.120.80">
    <property type="entry name" value="Cytochrome c oxidase, subunit III, four-helix bundle"/>
    <property type="match status" value="1"/>
</dbReference>
<dbReference type="GO" id="GO:0004129">
    <property type="term" value="F:cytochrome-c oxidase activity"/>
    <property type="evidence" value="ECO:0007669"/>
    <property type="project" value="UniProtKB-EC"/>
</dbReference>
<dbReference type="PANTHER" id="PTHR11403:SF7">
    <property type="entry name" value="CYTOCHROME C OXIDASE SUBUNIT 3"/>
    <property type="match status" value="1"/>
</dbReference>
<dbReference type="InterPro" id="IPR013833">
    <property type="entry name" value="Cyt_c_oxidase_su3_a-hlx"/>
</dbReference>
<keyword evidence="8 10" id="KW-0472">Membrane</keyword>
<feature type="transmembrane region" description="Helical" evidence="10">
    <location>
        <begin position="161"/>
        <end position="178"/>
    </location>
</feature>
<dbReference type="EC" id="7.1.1.9" evidence="3"/>
<dbReference type="PANTHER" id="PTHR11403">
    <property type="entry name" value="CYTOCHROME C OXIDASE SUBUNIT III"/>
    <property type="match status" value="1"/>
</dbReference>
<dbReference type="InterPro" id="IPR035973">
    <property type="entry name" value="Cyt_c_oxidase_su3-like_sf"/>
</dbReference>
<dbReference type="CDD" id="cd01665">
    <property type="entry name" value="Cyt_c_Oxidase_III"/>
    <property type="match status" value="1"/>
</dbReference>
<geneLocation type="mitochondrion" evidence="12"/>
<keyword evidence="5 10" id="KW-0812">Transmembrane</keyword>
<evidence type="ECO:0000256" key="6">
    <source>
        <dbReference type="ARBA" id="ARBA00022967"/>
    </source>
</evidence>
<dbReference type="EMBL" id="MZ748292">
    <property type="protein sequence ID" value="UBS93996.1"/>
    <property type="molecule type" value="Genomic_DNA"/>
</dbReference>
<dbReference type="InterPro" id="IPR000298">
    <property type="entry name" value="Cyt_c_oxidase-like_su3"/>
</dbReference>
<feature type="transmembrane region" description="Helical" evidence="10">
    <location>
        <begin position="239"/>
        <end position="259"/>
    </location>
</feature>
<keyword evidence="6" id="KW-1278">Translocase</keyword>
<feature type="transmembrane region" description="Helical" evidence="10">
    <location>
        <begin position="78"/>
        <end position="101"/>
    </location>
</feature>
<sequence>MNKNHPFHLVSNSPWPLITSMGTLTFMMGMTSWMQNKQNLNMILGLMIMTLSSYQWWRDITRESSMQGEHTKKVTNMMKMGMILFITSEVMFFLSFFWSFFHASLSPSMEIGLKWPPKGINTFNPMEMPLLNTIILLASGSTITWAHHSMMLNKFKLTNKTLMLTILLGMMFSILQMWEYKQAMFTMADSIYGASFFMSTGFHGLHVMVGTTFILVCLLRNTKMLMNKNHHSSIEMAAWYWHFVDVVWLFLYISIYWWGK</sequence>
<keyword evidence="12" id="KW-0496">Mitochondrion</keyword>
<evidence type="ECO:0000256" key="3">
    <source>
        <dbReference type="ARBA" id="ARBA00012949"/>
    </source>
</evidence>
<protein>
    <recommendedName>
        <fullName evidence="4">Cytochrome c oxidase subunit 3</fullName>
        <ecNumber evidence="3">7.1.1.9</ecNumber>
    </recommendedName>
    <alternativeName>
        <fullName evidence="9">Cytochrome c oxidase polypeptide III</fullName>
    </alternativeName>
</protein>
<dbReference type="GO" id="GO:0006123">
    <property type="term" value="P:mitochondrial electron transport, cytochrome c to oxygen"/>
    <property type="evidence" value="ECO:0007669"/>
    <property type="project" value="TreeGrafter"/>
</dbReference>
<dbReference type="InterPro" id="IPR024791">
    <property type="entry name" value="Cyt_c/ubiquinol_Oxase_su3"/>
</dbReference>
<reference evidence="12" key="1">
    <citation type="journal article" date="2021" name="Mitochondrial DNA Part B Resour">
        <title>The complete mitochondrial genome and phylogenetic analysis of the Hawaiian planthoppers Iolania perkinsi and Oliarus cf filicicola (Hemiptera: Cixiidae).</title>
        <authorList>
            <person name="Chong R.A."/>
            <person name="Steck M."/>
            <person name="Porter M.L."/>
        </authorList>
    </citation>
    <scope>NUCLEOTIDE SEQUENCE</scope>
    <source>
        <tissue evidence="12">Hind limbs</tissue>
    </source>
</reference>
<gene>
    <name evidence="12" type="primary">COX3</name>
</gene>
<accession>A0A8K1HZY5</accession>
<dbReference type="Pfam" id="PF00510">
    <property type="entry name" value="COX3"/>
    <property type="match status" value="1"/>
</dbReference>
<evidence type="ECO:0000256" key="10">
    <source>
        <dbReference type="SAM" id="Phobius"/>
    </source>
</evidence>
<feature type="transmembrane region" description="Helical" evidence="10">
    <location>
        <begin position="190"/>
        <end position="219"/>
    </location>
</feature>
<dbReference type="InterPro" id="IPR033945">
    <property type="entry name" value="Cyt_c_oxase_su3_dom"/>
</dbReference>
<proteinExistence type="inferred from homology"/>
<dbReference type="AlphaFoldDB" id="A0A8K1HZY5"/>
<comment type="subcellular location">
    <subcellularLocation>
        <location evidence="1">Membrane</location>
        <topology evidence="1">Multi-pass membrane protein</topology>
    </subcellularLocation>
</comment>
<feature type="transmembrane region" description="Helical" evidence="10">
    <location>
        <begin position="130"/>
        <end position="149"/>
    </location>
</feature>
<evidence type="ECO:0000256" key="8">
    <source>
        <dbReference type="ARBA" id="ARBA00023136"/>
    </source>
</evidence>
<evidence type="ECO:0000256" key="4">
    <source>
        <dbReference type="ARBA" id="ARBA00015944"/>
    </source>
</evidence>
<keyword evidence="7 10" id="KW-1133">Transmembrane helix</keyword>
<evidence type="ECO:0000313" key="12">
    <source>
        <dbReference type="EMBL" id="UBS93996.1"/>
    </source>
</evidence>
<feature type="domain" description="Heme-copper oxidase subunit III family profile" evidence="11">
    <location>
        <begin position="5"/>
        <end position="259"/>
    </location>
</feature>
<dbReference type="Gene3D" id="1.10.287.70">
    <property type="match status" value="1"/>
</dbReference>
<dbReference type="FunFam" id="1.20.120.80:FF:000002">
    <property type="entry name" value="Cytochrome c oxidase subunit 3"/>
    <property type="match status" value="1"/>
</dbReference>
<evidence type="ECO:0000256" key="2">
    <source>
        <dbReference type="ARBA" id="ARBA00010581"/>
    </source>
</evidence>
<evidence type="ECO:0000256" key="7">
    <source>
        <dbReference type="ARBA" id="ARBA00022989"/>
    </source>
</evidence>
<dbReference type="SUPFAM" id="SSF81452">
    <property type="entry name" value="Cytochrome c oxidase subunit III-like"/>
    <property type="match status" value="1"/>
</dbReference>
<feature type="transmembrane region" description="Helical" evidence="10">
    <location>
        <begin position="12"/>
        <end position="34"/>
    </location>
</feature>
<name>A0A8K1HZY5_9HEMI</name>
<organism evidence="12">
    <name type="scientific">Iolania perkinsi</name>
    <dbReference type="NCBI Taxonomy" id="2831208"/>
    <lineage>
        <taxon>Eukaryota</taxon>
        <taxon>Metazoa</taxon>
        <taxon>Ecdysozoa</taxon>
        <taxon>Arthropoda</taxon>
        <taxon>Hexapoda</taxon>
        <taxon>Insecta</taxon>
        <taxon>Pterygota</taxon>
        <taxon>Neoptera</taxon>
        <taxon>Paraneoptera</taxon>
        <taxon>Hemiptera</taxon>
        <taxon>Auchenorrhyncha</taxon>
        <taxon>Fulgoroidea</taxon>
        <taxon>Cixiidae</taxon>
        <taxon>Iolania</taxon>
    </lineage>
</organism>
<evidence type="ECO:0000256" key="1">
    <source>
        <dbReference type="ARBA" id="ARBA00004141"/>
    </source>
</evidence>
<evidence type="ECO:0000259" key="11">
    <source>
        <dbReference type="Pfam" id="PF00510"/>
    </source>
</evidence>
<evidence type="ECO:0000256" key="9">
    <source>
        <dbReference type="ARBA" id="ARBA00031625"/>
    </source>
</evidence>
<evidence type="ECO:0000256" key="5">
    <source>
        <dbReference type="ARBA" id="ARBA00022692"/>
    </source>
</evidence>
<dbReference type="GO" id="GO:0016020">
    <property type="term" value="C:membrane"/>
    <property type="evidence" value="ECO:0007669"/>
    <property type="project" value="UniProtKB-SubCell"/>
</dbReference>
<comment type="similarity">
    <text evidence="2">Belongs to the cytochrome c oxidase subunit 3 family.</text>
</comment>